<dbReference type="VEuPathDB" id="FungiDB:FOZG_09332"/>
<dbReference type="VEuPathDB" id="FungiDB:FOMG_10874"/>
<reference evidence="1 2" key="1">
    <citation type="journal article" date="2018" name="Sci. Rep.">
        <title>Characterisation of pathogen-specific regions and novel effector candidates in Fusarium oxysporum f. sp. cepae.</title>
        <authorList>
            <person name="Armitage A.D."/>
            <person name="Taylor A."/>
            <person name="Sobczyk M.K."/>
            <person name="Baxter L."/>
            <person name="Greenfield B.P."/>
            <person name="Bates H.J."/>
            <person name="Wilson F."/>
            <person name="Jackson A.C."/>
            <person name="Ott S."/>
            <person name="Harrison R.J."/>
            <person name="Clarkson J.P."/>
        </authorList>
    </citation>
    <scope>NUCLEOTIDE SEQUENCE [LARGE SCALE GENOMIC DNA]</scope>
    <source>
        <strain evidence="1 2">Fo_A13</strain>
    </source>
</reference>
<dbReference type="Proteomes" id="UP000285084">
    <property type="component" value="Unassembled WGS sequence"/>
</dbReference>
<gene>
    <name evidence="1" type="ORF">BFJ69_g9934</name>
</gene>
<evidence type="ECO:0000313" key="2">
    <source>
        <dbReference type="Proteomes" id="UP000285084"/>
    </source>
</evidence>
<comment type="caution">
    <text evidence="1">The sequence shown here is derived from an EMBL/GenBank/DDBJ whole genome shotgun (WGS) entry which is preliminary data.</text>
</comment>
<sequence length="673" mass="77233">MENEMDLESYSFNHLDHDYVADEHEPKDFVGRKTRSYKDLWRKFYTPNFKTIVWQYNPSEVEKSYNFFAPSPLTPNAKSLPVYLRIESENEDHRSLFNGSIPDSFYVPLFALIAMGREKNLLFTQKSMVVPNQALWQKLEPEFLSRTNDWKPMFSGEPPEILARKENGSLVSVQLSNEWGGWQDILPQMGILDTAAKHGGKPVRHLNISLQKPILIRPITNPVKNIILERFSKSPDEFFQSLIDTIHKAPDPDASTSELKTRYPWKLEIYSVDKAQHYIKASTSHDPFNFYETYICQSDWNNYMSSLQENGSPIRPLPRITKALFNLLEKVIVKVGRSDIALQASINKKLGKSDSAEKEDLESLKKSHPIYVPRKKLTAKAKELEELKMEKRARGLDALTKVYELGRGTAYLSNDLDVDKIQRAAGKRPDEAGQKEIMGGVSATEIGNAMGWGSKRLRSGVFPAEWLHLSAFSWGGIAGDEDPEGFTTSQNFENLVFGTSETNSLMTRYETAWQRFFLAEKELAGTGKGIIGSLNICCNDFSRPILWDITESKNFSTGDFTFTKQELELVRENLFVAERYLDSKPKTQTDDGIRQEMLILAHDFPFIVYSIQYDLQAYFHSRIFRSDDMSCSVPFFPFRRPFYHRAEAILDDLVFKEFYGKAKKESDVLKSKI</sequence>
<accession>A0A420MX83</accession>
<dbReference type="VEuPathDB" id="FungiDB:FOXG_18410"/>
<dbReference type="VEuPathDB" id="FungiDB:HZS61_014926"/>
<protein>
    <submittedName>
        <fullName evidence="1">Uncharacterized protein</fullName>
    </submittedName>
</protein>
<name>A0A420MX83_FUSOX</name>
<proteinExistence type="predicted"/>
<evidence type="ECO:0000313" key="1">
    <source>
        <dbReference type="EMBL" id="RKK72618.1"/>
    </source>
</evidence>
<dbReference type="AlphaFoldDB" id="A0A420MX83"/>
<organism evidence="1 2">
    <name type="scientific">Fusarium oxysporum</name>
    <name type="common">Fusarium vascular wilt</name>
    <dbReference type="NCBI Taxonomy" id="5507"/>
    <lineage>
        <taxon>Eukaryota</taxon>
        <taxon>Fungi</taxon>
        <taxon>Dikarya</taxon>
        <taxon>Ascomycota</taxon>
        <taxon>Pezizomycotina</taxon>
        <taxon>Sordariomycetes</taxon>
        <taxon>Hypocreomycetidae</taxon>
        <taxon>Hypocreales</taxon>
        <taxon>Nectriaceae</taxon>
        <taxon>Fusarium</taxon>
        <taxon>Fusarium oxysporum species complex</taxon>
    </lineage>
</organism>
<dbReference type="VEuPathDB" id="FungiDB:FOMG_10873"/>
<dbReference type="VEuPathDB" id="FungiDB:FOC1_g10015232"/>
<dbReference type="EMBL" id="MRCX01000095">
    <property type="protein sequence ID" value="RKK72618.1"/>
    <property type="molecule type" value="Genomic_DNA"/>
</dbReference>